<keyword evidence="6" id="KW-0238">DNA-binding</keyword>
<proteinExistence type="predicted"/>
<keyword evidence="4" id="KW-0902">Two-component regulatory system</keyword>
<dbReference type="InterPro" id="IPR018060">
    <property type="entry name" value="HTH_AraC"/>
</dbReference>
<evidence type="ECO:0000256" key="1">
    <source>
        <dbReference type="ARBA" id="ARBA00004496"/>
    </source>
</evidence>
<dbReference type="CDD" id="cd17536">
    <property type="entry name" value="REC_YesN-like"/>
    <property type="match status" value="1"/>
</dbReference>
<accession>A0ABV6DLE6</accession>
<dbReference type="Gene3D" id="3.40.50.2300">
    <property type="match status" value="1"/>
</dbReference>
<feature type="modified residue" description="4-aspartylphosphate" evidence="8">
    <location>
        <position position="54"/>
    </location>
</feature>
<feature type="region of interest" description="Disordered" evidence="9">
    <location>
        <begin position="503"/>
        <end position="522"/>
    </location>
</feature>
<dbReference type="SUPFAM" id="SSF52172">
    <property type="entry name" value="CheY-like"/>
    <property type="match status" value="1"/>
</dbReference>
<dbReference type="PANTHER" id="PTHR42713">
    <property type="entry name" value="HISTIDINE KINASE-RELATED"/>
    <property type="match status" value="1"/>
</dbReference>
<dbReference type="Pfam" id="PF12833">
    <property type="entry name" value="HTH_18"/>
    <property type="match status" value="1"/>
</dbReference>
<dbReference type="SMART" id="SM00342">
    <property type="entry name" value="HTH_ARAC"/>
    <property type="match status" value="1"/>
</dbReference>
<dbReference type="PRINTS" id="PR00032">
    <property type="entry name" value="HTHARAC"/>
</dbReference>
<keyword evidence="13" id="KW-1185">Reference proteome</keyword>
<dbReference type="PROSITE" id="PS01124">
    <property type="entry name" value="HTH_ARAC_FAMILY_2"/>
    <property type="match status" value="1"/>
</dbReference>
<keyword evidence="7" id="KW-0804">Transcription</keyword>
<dbReference type="PANTHER" id="PTHR42713:SF3">
    <property type="entry name" value="TRANSCRIPTIONAL REGULATORY PROTEIN HPTR"/>
    <property type="match status" value="1"/>
</dbReference>
<evidence type="ECO:0000256" key="2">
    <source>
        <dbReference type="ARBA" id="ARBA00022490"/>
    </source>
</evidence>
<evidence type="ECO:0000256" key="6">
    <source>
        <dbReference type="ARBA" id="ARBA00023125"/>
    </source>
</evidence>
<dbReference type="SUPFAM" id="SSF46689">
    <property type="entry name" value="Homeodomain-like"/>
    <property type="match status" value="2"/>
</dbReference>
<reference evidence="12 13" key="1">
    <citation type="submission" date="2024-09" db="EMBL/GenBank/DDBJ databases">
        <authorList>
            <person name="Sun Q."/>
            <person name="Mori K."/>
        </authorList>
    </citation>
    <scope>NUCLEOTIDE SEQUENCE [LARGE SCALE GENOMIC DNA]</scope>
    <source>
        <strain evidence="12 13">CCM 7759</strain>
    </source>
</reference>
<dbReference type="InterPro" id="IPR018062">
    <property type="entry name" value="HTH_AraC-typ_CS"/>
</dbReference>
<dbReference type="InterPro" id="IPR009057">
    <property type="entry name" value="Homeodomain-like_sf"/>
</dbReference>
<evidence type="ECO:0000256" key="3">
    <source>
        <dbReference type="ARBA" id="ARBA00022553"/>
    </source>
</evidence>
<dbReference type="Proteomes" id="UP001589776">
    <property type="component" value="Unassembled WGS sequence"/>
</dbReference>
<feature type="compositionally biased region" description="Basic and acidic residues" evidence="9">
    <location>
        <begin position="507"/>
        <end position="522"/>
    </location>
</feature>
<protein>
    <submittedName>
        <fullName evidence="12">Helix-turn-helix domain-containing protein</fullName>
    </submittedName>
</protein>
<evidence type="ECO:0000313" key="12">
    <source>
        <dbReference type="EMBL" id="MFC0213442.1"/>
    </source>
</evidence>
<dbReference type="InterPro" id="IPR001789">
    <property type="entry name" value="Sig_transdc_resp-reg_receiver"/>
</dbReference>
<dbReference type="Pfam" id="PF00072">
    <property type="entry name" value="Response_reg"/>
    <property type="match status" value="1"/>
</dbReference>
<name>A0ABV6DLE6_9BACL</name>
<sequence>MKIMIVDDEVIIRTGLAQVIKWEEYGLELLEPAESAEEALERMPNERPHILLTDIRMSGKTGLQLAEEAREMLPDLEVVILSGYDDFTYTQQAIRQQVGDYLLKTSRPEEIVKTVLAAKRRVEEKWAAVSHDFQRNREARNRLFERLVMQGGSGGADMQLLSTALVRLFSGTEPHNGYRVIIVCAEGWGETHKSELLLFAVDNMLNELMVCETLLLKNKIVAVVRTREGLDSGMPSRSMIGQIENLLRCRLTAAGGRLVAKPEQLHQSYETAEQAFRYRGLLPEAVWTYDQIEHRRGGSSICNETDEQELAAILLQNDPIALRSWAQRYVQTRLEDPQMTVDSLQASLRSAEESGVRWLRRVLAMTGREAAVDDGSIQAAAVSGLPQEDLFRYLHAIMKLYHNRLADGQTTHVRKAMTYIEQNLEDDVGLQHVARQVHLHPSHLSEVFKKETGMTFGDYVTRQKIARAKALLAASPAKISEIAQKLGYEDVKYFGQLFKKFTGKTPSEYRSDPLHAEPAREE</sequence>
<comment type="caution">
    <text evidence="12">The sequence shown here is derived from an EMBL/GenBank/DDBJ whole genome shotgun (WGS) entry which is preliminary data.</text>
</comment>
<keyword evidence="3 8" id="KW-0597">Phosphoprotein</keyword>
<evidence type="ECO:0000256" key="9">
    <source>
        <dbReference type="SAM" id="MobiDB-lite"/>
    </source>
</evidence>
<dbReference type="PROSITE" id="PS50110">
    <property type="entry name" value="RESPONSE_REGULATORY"/>
    <property type="match status" value="1"/>
</dbReference>
<dbReference type="InterPro" id="IPR011006">
    <property type="entry name" value="CheY-like_superfamily"/>
</dbReference>
<dbReference type="InterPro" id="IPR020449">
    <property type="entry name" value="Tscrpt_reg_AraC-type_HTH"/>
</dbReference>
<evidence type="ECO:0000259" key="10">
    <source>
        <dbReference type="PROSITE" id="PS01124"/>
    </source>
</evidence>
<feature type="domain" description="Response regulatory" evidence="11">
    <location>
        <begin position="2"/>
        <end position="119"/>
    </location>
</feature>
<comment type="subcellular location">
    <subcellularLocation>
        <location evidence="1">Cytoplasm</location>
    </subcellularLocation>
</comment>
<keyword evidence="2" id="KW-0963">Cytoplasm</keyword>
<dbReference type="EMBL" id="JBHLWN010000051">
    <property type="protein sequence ID" value="MFC0213442.1"/>
    <property type="molecule type" value="Genomic_DNA"/>
</dbReference>
<evidence type="ECO:0000256" key="8">
    <source>
        <dbReference type="PROSITE-ProRule" id="PRU00169"/>
    </source>
</evidence>
<evidence type="ECO:0000256" key="7">
    <source>
        <dbReference type="ARBA" id="ARBA00023163"/>
    </source>
</evidence>
<keyword evidence="5" id="KW-0805">Transcription regulation</keyword>
<dbReference type="Gene3D" id="1.10.10.60">
    <property type="entry name" value="Homeodomain-like"/>
    <property type="match status" value="2"/>
</dbReference>
<evidence type="ECO:0000259" key="11">
    <source>
        <dbReference type="PROSITE" id="PS50110"/>
    </source>
</evidence>
<evidence type="ECO:0000256" key="4">
    <source>
        <dbReference type="ARBA" id="ARBA00023012"/>
    </source>
</evidence>
<evidence type="ECO:0000256" key="5">
    <source>
        <dbReference type="ARBA" id="ARBA00023015"/>
    </source>
</evidence>
<dbReference type="RefSeq" id="WP_377470757.1">
    <property type="nucleotide sequence ID" value="NZ_JBHLWN010000051.1"/>
</dbReference>
<dbReference type="InterPro" id="IPR051552">
    <property type="entry name" value="HptR"/>
</dbReference>
<dbReference type="PROSITE" id="PS00041">
    <property type="entry name" value="HTH_ARAC_FAMILY_1"/>
    <property type="match status" value="1"/>
</dbReference>
<evidence type="ECO:0000313" key="13">
    <source>
        <dbReference type="Proteomes" id="UP001589776"/>
    </source>
</evidence>
<gene>
    <name evidence="12" type="ORF">ACFFK0_13415</name>
</gene>
<organism evidence="12 13">
    <name type="scientific">Paenibacillus chartarius</name>
    <dbReference type="NCBI Taxonomy" id="747481"/>
    <lineage>
        <taxon>Bacteria</taxon>
        <taxon>Bacillati</taxon>
        <taxon>Bacillota</taxon>
        <taxon>Bacilli</taxon>
        <taxon>Bacillales</taxon>
        <taxon>Paenibacillaceae</taxon>
        <taxon>Paenibacillus</taxon>
    </lineage>
</organism>
<dbReference type="SMART" id="SM00448">
    <property type="entry name" value="REC"/>
    <property type="match status" value="1"/>
</dbReference>
<feature type="domain" description="HTH araC/xylS-type" evidence="10">
    <location>
        <begin position="414"/>
        <end position="512"/>
    </location>
</feature>